<dbReference type="EMBL" id="KZ155826">
    <property type="protein sequence ID" value="OUS43765.1"/>
    <property type="molecule type" value="Genomic_DNA"/>
</dbReference>
<keyword evidence="7" id="KW-0274">FAD</keyword>
<evidence type="ECO:0000256" key="3">
    <source>
        <dbReference type="ARBA" id="ARBA00005157"/>
    </source>
</evidence>
<evidence type="ECO:0000259" key="12">
    <source>
        <dbReference type="Pfam" id="PF01266"/>
    </source>
</evidence>
<dbReference type="SUPFAM" id="SSF51905">
    <property type="entry name" value="FAD/NAD(P)-binding domain"/>
    <property type="match status" value="1"/>
</dbReference>
<evidence type="ECO:0000256" key="8">
    <source>
        <dbReference type="ARBA" id="ARBA00022946"/>
    </source>
</evidence>
<dbReference type="Pfam" id="PF01266">
    <property type="entry name" value="DAO"/>
    <property type="match status" value="1"/>
</dbReference>
<dbReference type="GO" id="GO:0004368">
    <property type="term" value="F:glycerol-3-phosphate dehydrogenase (quinone) activity"/>
    <property type="evidence" value="ECO:0007669"/>
    <property type="project" value="UniProtKB-EC"/>
</dbReference>
<dbReference type="FunFam" id="1.10.8.870:FF:000004">
    <property type="entry name" value="Glycerol-3-phosphate dehydrogenase"/>
    <property type="match status" value="1"/>
</dbReference>
<dbReference type="InterPro" id="IPR031656">
    <property type="entry name" value="DAO_C"/>
</dbReference>
<dbReference type="RefSeq" id="XP_003078065.1">
    <property type="nucleotide sequence ID" value="XM_003078017.1"/>
</dbReference>
<keyword evidence="8" id="KW-0809">Transit peptide</keyword>
<keyword evidence="10" id="KW-0496">Mitochondrion</keyword>
<evidence type="ECO:0000256" key="6">
    <source>
        <dbReference type="ARBA" id="ARBA00022630"/>
    </source>
</evidence>
<dbReference type="Gene3D" id="1.10.8.870">
    <property type="entry name" value="Alpha-glycerophosphate oxidase, cap domain"/>
    <property type="match status" value="1"/>
</dbReference>
<keyword evidence="6 11" id="KW-0285">Flavoprotein</keyword>
<evidence type="ECO:0000259" key="13">
    <source>
        <dbReference type="Pfam" id="PF16901"/>
    </source>
</evidence>
<feature type="domain" description="FAD dependent oxidoreductase" evidence="12">
    <location>
        <begin position="66"/>
        <end position="435"/>
    </location>
</feature>
<dbReference type="PROSITE" id="PS00978">
    <property type="entry name" value="FAD_G3PDH_2"/>
    <property type="match status" value="1"/>
</dbReference>
<comment type="cofactor">
    <cofactor evidence="1 11">
        <name>FAD</name>
        <dbReference type="ChEBI" id="CHEBI:57692"/>
    </cofactor>
</comment>
<dbReference type="InterPro" id="IPR036188">
    <property type="entry name" value="FAD/NAD-bd_sf"/>
</dbReference>
<comment type="subcellular location">
    <subcellularLocation>
        <location evidence="2">Mitochondrion</location>
    </subcellularLocation>
</comment>
<dbReference type="OrthoDB" id="264015at2759"/>
<dbReference type="KEGG" id="ota:OT_ostta03g01580"/>
<comment type="pathway">
    <text evidence="3">Polyol metabolism; glycerol degradation via glycerol kinase pathway; glycerone phosphate from sn-glycerol 3-phosphate (anaerobic route): step 1/1.</text>
</comment>
<dbReference type="AlphaFoldDB" id="Q01CZ8"/>
<dbReference type="InParanoid" id="Q01CZ8"/>
<accession>A0A454Y310</accession>
<evidence type="ECO:0000313" key="15">
    <source>
        <dbReference type="EMBL" id="OUS43765.1"/>
    </source>
</evidence>
<evidence type="ECO:0000256" key="10">
    <source>
        <dbReference type="ARBA" id="ARBA00023128"/>
    </source>
</evidence>
<dbReference type="GO" id="GO:0006072">
    <property type="term" value="P:glycerol-3-phosphate metabolic process"/>
    <property type="evidence" value="ECO:0007669"/>
    <property type="project" value="UniProtKB-UniRule"/>
</dbReference>
<evidence type="ECO:0000256" key="4">
    <source>
        <dbReference type="ARBA" id="ARBA00007330"/>
    </source>
</evidence>
<proteinExistence type="inferred from homology"/>
<dbReference type="FunCoup" id="Q01CZ8">
    <property type="interactions" value="1025"/>
</dbReference>
<accession>Q01CZ8</accession>
<dbReference type="Gene3D" id="3.30.9.10">
    <property type="entry name" value="D-Amino Acid Oxidase, subunit A, domain 2"/>
    <property type="match status" value="1"/>
</dbReference>
<dbReference type="InterPro" id="IPR006076">
    <property type="entry name" value="FAD-dep_OxRdtase"/>
</dbReference>
<reference evidence="14" key="2">
    <citation type="journal article" date="2014" name="BMC Genomics">
        <title>An improved genome of the model marine alga Ostreococcus tauri unfolds by assessing Illumina de novo assemblies.</title>
        <authorList>
            <person name="Blanc-Mathieu R."/>
            <person name="Verhelst B."/>
            <person name="Derelle E."/>
            <person name="Rombauts S."/>
            <person name="Bouget F.Y."/>
            <person name="Carre I."/>
            <person name="Chateau A."/>
            <person name="Eyre-Walker A."/>
            <person name="Grimsley N."/>
            <person name="Moreau H."/>
            <person name="Piegu B."/>
            <person name="Rivals E."/>
            <person name="Schackwitz W."/>
            <person name="Van de Peer Y."/>
            <person name="Piganeau G."/>
        </authorList>
    </citation>
    <scope>NUCLEOTIDE SEQUENCE</scope>
    <source>
        <strain evidence="14">RCC4221</strain>
    </source>
</reference>
<gene>
    <name evidence="15" type="ORF">BE221DRAFT_22037</name>
    <name evidence="14" type="ORF">OT_ostta03g01580</name>
</gene>
<evidence type="ECO:0000256" key="5">
    <source>
        <dbReference type="ARBA" id="ARBA00013029"/>
    </source>
</evidence>
<dbReference type="PRINTS" id="PR01001">
    <property type="entry name" value="FADG3PDH"/>
</dbReference>
<reference evidence="14 16" key="1">
    <citation type="journal article" date="2006" name="Proc. Natl. Acad. Sci. U.S.A.">
        <title>Genome analysis of the smallest free-living eukaryote Ostreococcus tauri unveils many unique features.</title>
        <authorList>
            <person name="Derelle E."/>
            <person name="Ferraz C."/>
            <person name="Rombauts S."/>
            <person name="Rouze P."/>
            <person name="Worden A.Z."/>
            <person name="Robbens S."/>
            <person name="Partensky F."/>
            <person name="Degroeve S."/>
            <person name="Echeynie S."/>
            <person name="Cooke R."/>
            <person name="Saeys Y."/>
            <person name="Wuyts J."/>
            <person name="Jabbari K."/>
            <person name="Bowler C."/>
            <person name="Panaud O."/>
            <person name="Piegu B."/>
            <person name="Ball S.G."/>
            <person name="Ral J.-P."/>
            <person name="Bouget F.-Y."/>
            <person name="Piganeau G."/>
            <person name="De Baets B."/>
            <person name="Picard A."/>
            <person name="Delseny M."/>
            <person name="Demaille J."/>
            <person name="Van de Peer Y."/>
            <person name="Moreau H."/>
        </authorList>
    </citation>
    <scope>NUCLEOTIDE SEQUENCE [LARGE SCALE GENOMIC DNA]</scope>
    <source>
        <strain evidence="14 16">OTTH0595</strain>
    </source>
</reference>
<protein>
    <recommendedName>
        <fullName evidence="5 11">Glycerol-3-phosphate dehydrogenase</fullName>
        <ecNumber evidence="5 11">1.1.5.3</ecNumber>
    </recommendedName>
</protein>
<dbReference type="STRING" id="70448.Q01CZ8"/>
<dbReference type="Gene3D" id="3.50.50.60">
    <property type="entry name" value="FAD/NAD(P)-binding domain"/>
    <property type="match status" value="1"/>
</dbReference>
<reference evidence="15" key="3">
    <citation type="submission" date="2017-04" db="EMBL/GenBank/DDBJ databases">
        <title>Population genomics of picophytoplankton unveils novel chromosome hypervariability.</title>
        <authorList>
            <consortium name="DOE Joint Genome Institute"/>
            <person name="Blanc-Mathieu R."/>
            <person name="Krasovec M."/>
            <person name="Hebrard M."/>
            <person name="Yau S."/>
            <person name="Desgranges E."/>
            <person name="Martin J."/>
            <person name="Schackwitz W."/>
            <person name="Kuo A."/>
            <person name="Salin G."/>
            <person name="Donnadieu C."/>
            <person name="Desdevises Y."/>
            <person name="Sanchez-Ferandin S."/>
            <person name="Moreau H."/>
            <person name="Rivals E."/>
            <person name="Grigoriev I.V."/>
            <person name="Grimsley N."/>
            <person name="Eyre-Walker A."/>
            <person name="Piganeau G."/>
        </authorList>
    </citation>
    <scope>NUCLEOTIDE SEQUENCE [LARGE SCALE GENOMIC DNA]</scope>
    <source>
        <strain evidence="15">RCC 1115</strain>
    </source>
</reference>
<keyword evidence="16" id="KW-1185">Reference proteome</keyword>
<dbReference type="SUPFAM" id="SSF54373">
    <property type="entry name" value="FAD-linked reductases, C-terminal domain"/>
    <property type="match status" value="1"/>
</dbReference>
<dbReference type="PANTHER" id="PTHR11985:SF15">
    <property type="entry name" value="GLYCEROL-3-PHOSPHATE DEHYDROGENASE, MITOCHONDRIAL"/>
    <property type="match status" value="1"/>
</dbReference>
<dbReference type="Proteomes" id="UP000195557">
    <property type="component" value="Unassembled WGS sequence"/>
</dbReference>
<dbReference type="PROSITE" id="PS00977">
    <property type="entry name" value="FAD_G3PDH_1"/>
    <property type="match status" value="1"/>
</dbReference>
<dbReference type="OMA" id="PHIVKPM"/>
<evidence type="ECO:0000256" key="9">
    <source>
        <dbReference type="ARBA" id="ARBA00023002"/>
    </source>
</evidence>
<dbReference type="Proteomes" id="UP000009170">
    <property type="component" value="Unassembled WGS sequence"/>
</dbReference>
<evidence type="ECO:0000256" key="2">
    <source>
        <dbReference type="ARBA" id="ARBA00004173"/>
    </source>
</evidence>
<dbReference type="PANTHER" id="PTHR11985">
    <property type="entry name" value="GLYCEROL-3-PHOSPHATE DEHYDROGENASE"/>
    <property type="match status" value="1"/>
</dbReference>
<dbReference type="EMBL" id="CAID01000003">
    <property type="protein sequence ID" value="CAL52805.1"/>
    <property type="molecule type" value="Genomic_DNA"/>
</dbReference>
<name>Q01CZ8_OSTTA</name>
<feature type="domain" description="Alpha-glycerophosphate oxidase C-terminal" evidence="13">
    <location>
        <begin position="458"/>
        <end position="585"/>
    </location>
</feature>
<dbReference type="Pfam" id="PF16901">
    <property type="entry name" value="DAO_C"/>
    <property type="match status" value="1"/>
</dbReference>
<accession>A0A1Y5I9U8</accession>
<dbReference type="GeneID" id="9832905"/>
<dbReference type="GO" id="GO:0005739">
    <property type="term" value="C:mitochondrion"/>
    <property type="evidence" value="ECO:0007669"/>
    <property type="project" value="UniProtKB-SubCell"/>
</dbReference>
<comment type="catalytic activity">
    <reaction evidence="11">
        <text>a quinone + sn-glycerol 3-phosphate = dihydroxyacetone phosphate + a quinol</text>
        <dbReference type="Rhea" id="RHEA:18977"/>
        <dbReference type="ChEBI" id="CHEBI:24646"/>
        <dbReference type="ChEBI" id="CHEBI:57597"/>
        <dbReference type="ChEBI" id="CHEBI:57642"/>
        <dbReference type="ChEBI" id="CHEBI:132124"/>
        <dbReference type="EC" id="1.1.5.3"/>
    </reaction>
</comment>
<organism evidence="14 16">
    <name type="scientific">Ostreococcus tauri</name>
    <name type="common">Marine green alga</name>
    <dbReference type="NCBI Taxonomy" id="70448"/>
    <lineage>
        <taxon>Eukaryota</taxon>
        <taxon>Viridiplantae</taxon>
        <taxon>Chlorophyta</taxon>
        <taxon>Mamiellophyceae</taxon>
        <taxon>Mamiellales</taxon>
        <taxon>Bathycoccaceae</taxon>
        <taxon>Ostreococcus</taxon>
    </lineage>
</organism>
<dbReference type="InterPro" id="IPR038299">
    <property type="entry name" value="DAO_C_sf"/>
</dbReference>
<evidence type="ECO:0000256" key="7">
    <source>
        <dbReference type="ARBA" id="ARBA00022827"/>
    </source>
</evidence>
<dbReference type="InterPro" id="IPR000447">
    <property type="entry name" value="G3P_DH_FAD-dep"/>
</dbReference>
<dbReference type="EC" id="1.1.5.3" evidence="5 11"/>
<evidence type="ECO:0000256" key="11">
    <source>
        <dbReference type="RuleBase" id="RU361217"/>
    </source>
</evidence>
<keyword evidence="9 11" id="KW-0560">Oxidoreductase</keyword>
<evidence type="ECO:0000313" key="16">
    <source>
        <dbReference type="Proteomes" id="UP000009170"/>
    </source>
</evidence>
<evidence type="ECO:0000256" key="1">
    <source>
        <dbReference type="ARBA" id="ARBA00001974"/>
    </source>
</evidence>
<sequence>MSLGRAARAATGTAVAITATALAVRGFALSSDDELPRDPWSEQGRPLPTRAETIASLKRARTTPHDVLIIGGGATGSGCALDAATRGLSVVLVEGEDFGAGTSGRSTKLVHGGVRYLEKAVFQLDPGQLKLVFEALQERRRLLANAPHLTRALPIATPCYEWWEVPYYWAGMKAYDLVAGSQGLTMSSYARASTVSRMFPQLAETRLDIGRRSMKGAIVYYDGQFDDARMNVALACTAAHAGAAVVNHTKVIKFYKDGDKIVGVRARDMLTGSEYDVYAKVVINASGPFTDEIRKLSDNEAQKIMTPAAGTHLTLPAYYCPSDLGMIIPKTKDGRVVFVLPWLGACVAGTTDTLSEVTMTPSATKDEIDFILESIAPFLKVEARRADILSAWSGIRPLAADPGAKNTENMSRDHVIAVEKDGMVTVTGGKWTTYRRMAEEAVDKAVEIAGLAGEAGKCRTLSMGVVGAHGYTNDLFVRVAQRGGSGFGGPPDEAVAKHLATSYGDRALVVADLAAYSHLSKRLVPNHPIIEAEVVYAARAEYCQTAVDFLSRRTRLAFLDVEAAEKSLPRVVSLLGTELNWSYMRRRRELANAKAFLSTFRAAT</sequence>
<evidence type="ECO:0000313" key="14">
    <source>
        <dbReference type="EMBL" id="CAL52805.1"/>
    </source>
</evidence>
<comment type="similarity">
    <text evidence="4 11">Belongs to the FAD-dependent glycerol-3-phosphate dehydrogenase family.</text>
</comment>